<gene>
    <name evidence="2" type="ORF">Scep_002214</name>
</gene>
<feature type="signal peptide" evidence="1">
    <location>
        <begin position="1"/>
        <end position="16"/>
    </location>
</feature>
<organism evidence="2 3">
    <name type="scientific">Stephania cephalantha</name>
    <dbReference type="NCBI Taxonomy" id="152367"/>
    <lineage>
        <taxon>Eukaryota</taxon>
        <taxon>Viridiplantae</taxon>
        <taxon>Streptophyta</taxon>
        <taxon>Embryophyta</taxon>
        <taxon>Tracheophyta</taxon>
        <taxon>Spermatophyta</taxon>
        <taxon>Magnoliopsida</taxon>
        <taxon>Ranunculales</taxon>
        <taxon>Menispermaceae</taxon>
        <taxon>Menispermoideae</taxon>
        <taxon>Cissampelideae</taxon>
        <taxon>Stephania</taxon>
    </lineage>
</organism>
<keyword evidence="3" id="KW-1185">Reference proteome</keyword>
<evidence type="ECO:0000256" key="1">
    <source>
        <dbReference type="SAM" id="SignalP"/>
    </source>
</evidence>
<accession>A0AAP0L9L6</accession>
<comment type="caution">
    <text evidence="2">The sequence shown here is derived from an EMBL/GenBank/DDBJ whole genome shotgun (WGS) entry which is preliminary data.</text>
</comment>
<evidence type="ECO:0000313" key="3">
    <source>
        <dbReference type="Proteomes" id="UP001419268"/>
    </source>
</evidence>
<name>A0AAP0L9L6_9MAGN</name>
<proteinExistence type="predicted"/>
<reference evidence="2 3" key="1">
    <citation type="submission" date="2024-01" db="EMBL/GenBank/DDBJ databases">
        <title>Genome assemblies of Stephania.</title>
        <authorList>
            <person name="Yang L."/>
        </authorList>
    </citation>
    <scope>NUCLEOTIDE SEQUENCE [LARGE SCALE GENOMIC DNA]</scope>
    <source>
        <strain evidence="2">JXDWG</strain>
        <tissue evidence="2">Leaf</tissue>
    </source>
</reference>
<dbReference type="AlphaFoldDB" id="A0AAP0L9L6"/>
<sequence length="59" mass="6743">MLGFLALLLYLHLSNTFMDQKVHALQCLILLSKEVLQQGSALHWLLRFTDILSLHGKPL</sequence>
<evidence type="ECO:0000313" key="2">
    <source>
        <dbReference type="EMBL" id="KAK9167023.1"/>
    </source>
</evidence>
<protein>
    <submittedName>
        <fullName evidence="2">Uncharacterized protein</fullName>
    </submittedName>
</protein>
<dbReference type="EMBL" id="JBBNAG010000001">
    <property type="protein sequence ID" value="KAK9167023.1"/>
    <property type="molecule type" value="Genomic_DNA"/>
</dbReference>
<dbReference type="Proteomes" id="UP001419268">
    <property type="component" value="Unassembled WGS sequence"/>
</dbReference>
<keyword evidence="1" id="KW-0732">Signal</keyword>
<feature type="chain" id="PRO_5042946515" evidence="1">
    <location>
        <begin position="17"/>
        <end position="59"/>
    </location>
</feature>